<accession>A0A560HNT7</accession>
<gene>
    <name evidence="3" type="ORF">FBZ92_13011</name>
</gene>
<feature type="region of interest" description="Disordered" evidence="1">
    <location>
        <begin position="17"/>
        <end position="36"/>
    </location>
</feature>
<feature type="domain" description="Transposase IS66 C-terminal" evidence="2">
    <location>
        <begin position="63"/>
        <end position="101"/>
    </location>
</feature>
<dbReference type="InterPro" id="IPR039552">
    <property type="entry name" value="IS66_C"/>
</dbReference>
<comment type="caution">
    <text evidence="3">The sequence shown here is derived from an EMBL/GenBank/DDBJ whole genome shotgun (WGS) entry which is preliminary data.</text>
</comment>
<organism evidence="3 4">
    <name type="scientific">Nitrospirillum amazonense</name>
    <dbReference type="NCBI Taxonomy" id="28077"/>
    <lineage>
        <taxon>Bacteria</taxon>
        <taxon>Pseudomonadati</taxon>
        <taxon>Pseudomonadota</taxon>
        <taxon>Alphaproteobacteria</taxon>
        <taxon>Rhodospirillales</taxon>
        <taxon>Azospirillaceae</taxon>
        <taxon>Nitrospirillum</taxon>
    </lineage>
</organism>
<dbReference type="Proteomes" id="UP000318050">
    <property type="component" value="Unassembled WGS sequence"/>
</dbReference>
<reference evidence="3 4" key="1">
    <citation type="submission" date="2019-06" db="EMBL/GenBank/DDBJ databases">
        <title>Genomic Encyclopedia of Type Strains, Phase IV (KMG-V): Genome sequencing to study the core and pangenomes of soil and plant-associated prokaryotes.</title>
        <authorList>
            <person name="Whitman W."/>
        </authorList>
    </citation>
    <scope>NUCLEOTIDE SEQUENCE [LARGE SCALE GENOMIC DNA]</scope>
    <source>
        <strain evidence="3 4">BR 11140</strain>
    </source>
</reference>
<dbReference type="Pfam" id="PF13817">
    <property type="entry name" value="DDE_Tnp_IS66_C"/>
    <property type="match status" value="1"/>
</dbReference>
<dbReference type="EMBL" id="VITT01000030">
    <property type="protein sequence ID" value="TWB48227.1"/>
    <property type="molecule type" value="Genomic_DNA"/>
</dbReference>
<evidence type="ECO:0000259" key="2">
    <source>
        <dbReference type="Pfam" id="PF13817"/>
    </source>
</evidence>
<protein>
    <submittedName>
        <fullName evidence="3">Transposase IS66-like protein</fullName>
    </submittedName>
</protein>
<sequence>MNPMLAAHYALAARAAHKAGASDRRPQPHPRYGQNDREIALTRKNFLFLGSEAGGDRAALLYSVLETAKLNGLDPEAYLADVLDRMAKGHPINRLAELLPWNWTRQADKLAA</sequence>
<dbReference type="AlphaFoldDB" id="A0A560HNT7"/>
<evidence type="ECO:0000313" key="4">
    <source>
        <dbReference type="Proteomes" id="UP000318050"/>
    </source>
</evidence>
<evidence type="ECO:0000313" key="3">
    <source>
        <dbReference type="EMBL" id="TWB48227.1"/>
    </source>
</evidence>
<evidence type="ECO:0000256" key="1">
    <source>
        <dbReference type="SAM" id="MobiDB-lite"/>
    </source>
</evidence>
<name>A0A560HNT7_9PROT</name>
<proteinExistence type="predicted"/>